<dbReference type="Pfam" id="PF00381">
    <property type="entry name" value="PTS-HPr"/>
    <property type="match status" value="1"/>
</dbReference>
<proteinExistence type="inferred from homology"/>
<dbReference type="Gene3D" id="3.20.20.60">
    <property type="entry name" value="Phosphoenolpyruvate-binding domains"/>
    <property type="match status" value="1"/>
</dbReference>
<comment type="cofactor">
    <cofactor evidence="1">
        <name>Mg(2+)</name>
        <dbReference type="ChEBI" id="CHEBI:18420"/>
    </cofactor>
</comment>
<keyword evidence="6" id="KW-0460">Magnesium</keyword>
<dbReference type="CDD" id="cd00367">
    <property type="entry name" value="PTS-HPr_like"/>
    <property type="match status" value="1"/>
</dbReference>
<accession>A0ABZ2KQ09</accession>
<dbReference type="PROSITE" id="PS51350">
    <property type="entry name" value="PTS_HPR_DOM"/>
    <property type="match status" value="1"/>
</dbReference>
<dbReference type="SUPFAM" id="SSF51621">
    <property type="entry name" value="Phosphoenolpyruvate/pyruvate domain"/>
    <property type="match status" value="1"/>
</dbReference>
<evidence type="ECO:0000256" key="1">
    <source>
        <dbReference type="ARBA" id="ARBA00001946"/>
    </source>
</evidence>
<dbReference type="Gene3D" id="3.50.30.10">
    <property type="entry name" value="Phosphohistidine domain"/>
    <property type="match status" value="1"/>
</dbReference>
<dbReference type="Pfam" id="PF02896">
    <property type="entry name" value="PEP-utilizers_C"/>
    <property type="match status" value="1"/>
</dbReference>
<comment type="similarity">
    <text evidence="2">Belongs to the PEP-utilizing enzyme family.</text>
</comment>
<protein>
    <submittedName>
        <fullName evidence="8">HPr family phosphocarrier protein</fullName>
    </submittedName>
</protein>
<dbReference type="InterPro" id="IPR036618">
    <property type="entry name" value="PtsI_HPr-bd_sf"/>
</dbReference>
<dbReference type="PANTHER" id="PTHR46244">
    <property type="entry name" value="PHOSPHOENOLPYRUVATE-PROTEIN PHOSPHOTRANSFERASE"/>
    <property type="match status" value="1"/>
</dbReference>
<dbReference type="Pfam" id="PF00391">
    <property type="entry name" value="PEP-utilizers"/>
    <property type="match status" value="1"/>
</dbReference>
<dbReference type="SUPFAM" id="SSF55594">
    <property type="entry name" value="HPr-like"/>
    <property type="match status" value="1"/>
</dbReference>
<dbReference type="Proteomes" id="UP001379533">
    <property type="component" value="Chromosome"/>
</dbReference>
<dbReference type="InterPro" id="IPR015813">
    <property type="entry name" value="Pyrv/PenolPyrv_kinase-like_dom"/>
</dbReference>
<dbReference type="Gene3D" id="1.10.274.10">
    <property type="entry name" value="PtsI, HPr-binding domain"/>
    <property type="match status" value="1"/>
</dbReference>
<dbReference type="Gene3D" id="3.30.1340.10">
    <property type="entry name" value="HPr-like"/>
    <property type="match status" value="1"/>
</dbReference>
<dbReference type="InterPro" id="IPR000032">
    <property type="entry name" value="HPr-like"/>
</dbReference>
<dbReference type="RefSeq" id="WP_394850051.1">
    <property type="nucleotide sequence ID" value="NZ_CP089982.1"/>
</dbReference>
<dbReference type="InterPro" id="IPR008279">
    <property type="entry name" value="PEP-util_enz_mobile_dom"/>
</dbReference>
<evidence type="ECO:0000256" key="2">
    <source>
        <dbReference type="ARBA" id="ARBA00007837"/>
    </source>
</evidence>
<sequence>MTDEQAIDIELPEPLHARPASMLVRLASRQSAAIEIVFEERRANAKKILEVLKLGAVRGSTVRLVARGEHAALALERLSDLIHHGFSTDALPEIATAAAPGMAIGRASLLLTTVAEAAPESMPGYSISDDIPSSRRRVHAAFARAQSELHRMIAGLPPPEAQLFEPLFVILTELMNATLPNLEAGMSAVLALDAAAASASTERSDLVRDALERVRAVLLGVDLVTAELLAGEGDRILVTRVLTPSLLVGLPRSFRGIIAEGDTGPGYTSHAAILARGRGLPLVFAPAHVVSAIRRDETIVIECTETSCQFWSSPSAEFLEAARARHDAWVAQKRRDESIAHAVCSTGLVTPVRANVGTLNEHIPSIADGVGLVRTELLFSGRRSPPGETEQASVYAALANRVSGKPCIVRLFDAGGDKPLPWLPGDARGVELLLAHPRVLEVQLRAIDRAREHGDVQVLVPMARSAQDIARVRAGLESDAPVGAMIETHEAAGAIESIARVSDFISVGTNDLASSVLGVDRAVSPELSLHDGRLLVVIRTIVDGAHATGRKVTVCGELAGHPEMARQLVGLGVDALSVACERIASVKVALGETEGPRNR</sequence>
<evidence type="ECO:0000256" key="4">
    <source>
        <dbReference type="ARBA" id="ARBA00022723"/>
    </source>
</evidence>
<dbReference type="PRINTS" id="PR00107">
    <property type="entry name" value="PHOSPHOCPHPR"/>
</dbReference>
<evidence type="ECO:0000313" key="9">
    <source>
        <dbReference type="Proteomes" id="UP001379533"/>
    </source>
</evidence>
<evidence type="ECO:0000256" key="5">
    <source>
        <dbReference type="ARBA" id="ARBA00022777"/>
    </source>
</evidence>
<keyword evidence="5" id="KW-0418">Kinase</keyword>
<reference evidence="8 9" key="1">
    <citation type="submission" date="2021-12" db="EMBL/GenBank/DDBJ databases">
        <title>Discovery of the Pendulisporaceae a myxobacterial family with distinct sporulation behavior and unique specialized metabolism.</title>
        <authorList>
            <person name="Garcia R."/>
            <person name="Popoff A."/>
            <person name="Bader C.D."/>
            <person name="Loehr J."/>
            <person name="Walesch S."/>
            <person name="Walt C."/>
            <person name="Boldt J."/>
            <person name="Bunk B."/>
            <person name="Haeckl F.J.F.P.J."/>
            <person name="Gunesch A.P."/>
            <person name="Birkelbach J."/>
            <person name="Nuebel U."/>
            <person name="Pietschmann T."/>
            <person name="Bach T."/>
            <person name="Mueller R."/>
        </authorList>
    </citation>
    <scope>NUCLEOTIDE SEQUENCE [LARGE SCALE GENOMIC DNA]</scope>
    <source>
        <strain evidence="8 9">MSr12523</strain>
    </source>
</reference>
<organism evidence="8 9">
    <name type="scientific">Pendulispora brunnea</name>
    <dbReference type="NCBI Taxonomy" id="2905690"/>
    <lineage>
        <taxon>Bacteria</taxon>
        <taxon>Pseudomonadati</taxon>
        <taxon>Myxococcota</taxon>
        <taxon>Myxococcia</taxon>
        <taxon>Myxococcales</taxon>
        <taxon>Sorangiineae</taxon>
        <taxon>Pendulisporaceae</taxon>
        <taxon>Pendulispora</taxon>
    </lineage>
</organism>
<feature type="domain" description="HPr" evidence="7">
    <location>
        <begin position="2"/>
        <end position="94"/>
    </location>
</feature>
<evidence type="ECO:0000259" key="7">
    <source>
        <dbReference type="PROSITE" id="PS51350"/>
    </source>
</evidence>
<keyword evidence="3" id="KW-0808">Transferase</keyword>
<dbReference type="InterPro" id="IPR036637">
    <property type="entry name" value="Phosphohistidine_dom_sf"/>
</dbReference>
<dbReference type="PANTHER" id="PTHR46244:SF6">
    <property type="entry name" value="PHOSPHOENOLPYRUVATE-PROTEIN PHOSPHOTRANSFERASE"/>
    <property type="match status" value="1"/>
</dbReference>
<gene>
    <name evidence="8" type="ORF">LZC95_21650</name>
</gene>
<dbReference type="InterPro" id="IPR000121">
    <property type="entry name" value="PEP_util_C"/>
</dbReference>
<evidence type="ECO:0000256" key="6">
    <source>
        <dbReference type="ARBA" id="ARBA00022842"/>
    </source>
</evidence>
<keyword evidence="9" id="KW-1185">Reference proteome</keyword>
<name>A0ABZ2KQ09_9BACT</name>
<dbReference type="InterPro" id="IPR035895">
    <property type="entry name" value="HPr-like_sf"/>
</dbReference>
<dbReference type="EMBL" id="CP089982">
    <property type="protein sequence ID" value="WXA99413.1"/>
    <property type="molecule type" value="Genomic_DNA"/>
</dbReference>
<keyword evidence="4" id="KW-0479">Metal-binding</keyword>
<dbReference type="NCBIfam" id="TIGR01003">
    <property type="entry name" value="PTS_HPr_family"/>
    <property type="match status" value="1"/>
</dbReference>
<dbReference type="InterPro" id="IPR050499">
    <property type="entry name" value="PEP-utilizing_PTS_enzyme"/>
</dbReference>
<evidence type="ECO:0000313" key="8">
    <source>
        <dbReference type="EMBL" id="WXA99413.1"/>
    </source>
</evidence>
<dbReference type="InterPro" id="IPR040442">
    <property type="entry name" value="Pyrv_kinase-like_dom_sf"/>
</dbReference>
<evidence type="ECO:0000256" key="3">
    <source>
        <dbReference type="ARBA" id="ARBA00022679"/>
    </source>
</evidence>
<dbReference type="SUPFAM" id="SSF52009">
    <property type="entry name" value="Phosphohistidine domain"/>
    <property type="match status" value="1"/>
</dbReference>